<keyword evidence="6 9" id="KW-1133">Transmembrane helix</keyword>
<dbReference type="Pfam" id="PF02632">
    <property type="entry name" value="BioY"/>
    <property type="match status" value="1"/>
</dbReference>
<keyword evidence="4 8" id="KW-1003">Cell membrane</keyword>
<reference evidence="10 11" key="1">
    <citation type="submission" date="2018-08" db="EMBL/GenBank/DDBJ databases">
        <title>Comparative genomics of wild bee and flower associated Lactobacillus reveals potential adaptation to the bee host.</title>
        <authorList>
            <person name="Vuong H.Q."/>
            <person name="Mcfrederick Q.S."/>
        </authorList>
    </citation>
    <scope>NUCLEOTIDE SEQUENCE [LARGE SCALE GENOMIC DNA]</scope>
    <source>
        <strain evidence="10 11">HV_04</strain>
    </source>
</reference>
<evidence type="ECO:0000256" key="2">
    <source>
        <dbReference type="ARBA" id="ARBA00010692"/>
    </source>
</evidence>
<dbReference type="Proteomes" id="UP000767392">
    <property type="component" value="Unassembled WGS sequence"/>
</dbReference>
<evidence type="ECO:0000256" key="7">
    <source>
        <dbReference type="ARBA" id="ARBA00023136"/>
    </source>
</evidence>
<dbReference type="EMBL" id="QUAM01000001">
    <property type="protein sequence ID" value="TPR16212.1"/>
    <property type="molecule type" value="Genomic_DNA"/>
</dbReference>
<proteinExistence type="inferred from homology"/>
<dbReference type="PANTHER" id="PTHR34295">
    <property type="entry name" value="BIOTIN TRANSPORTER BIOY"/>
    <property type="match status" value="1"/>
</dbReference>
<evidence type="ECO:0000256" key="1">
    <source>
        <dbReference type="ARBA" id="ARBA00004651"/>
    </source>
</evidence>
<evidence type="ECO:0000313" key="11">
    <source>
        <dbReference type="Proteomes" id="UP000767392"/>
    </source>
</evidence>
<protein>
    <recommendedName>
        <fullName evidence="8">Biotin transporter</fullName>
    </recommendedName>
</protein>
<dbReference type="RefSeq" id="WP_105987463.1">
    <property type="nucleotide sequence ID" value="NZ_POST01000001.1"/>
</dbReference>
<evidence type="ECO:0000256" key="5">
    <source>
        <dbReference type="ARBA" id="ARBA00022692"/>
    </source>
</evidence>
<dbReference type="Gene3D" id="1.10.1760.20">
    <property type="match status" value="1"/>
</dbReference>
<comment type="similarity">
    <text evidence="2 8">Belongs to the BioY family.</text>
</comment>
<dbReference type="PIRSF" id="PIRSF016661">
    <property type="entry name" value="BioY"/>
    <property type="match status" value="1"/>
</dbReference>
<feature type="transmembrane region" description="Helical" evidence="9">
    <location>
        <begin position="151"/>
        <end position="172"/>
    </location>
</feature>
<feature type="transmembrane region" description="Helical" evidence="9">
    <location>
        <begin position="6"/>
        <end position="32"/>
    </location>
</feature>
<feature type="transmembrane region" description="Helical" evidence="9">
    <location>
        <begin position="86"/>
        <end position="106"/>
    </location>
</feature>
<keyword evidence="3 8" id="KW-0813">Transport</keyword>
<gene>
    <name evidence="10" type="ORF">DY048_01755</name>
</gene>
<evidence type="ECO:0000256" key="6">
    <source>
        <dbReference type="ARBA" id="ARBA00022989"/>
    </source>
</evidence>
<evidence type="ECO:0000256" key="4">
    <source>
        <dbReference type="ARBA" id="ARBA00022475"/>
    </source>
</evidence>
<comment type="caution">
    <text evidence="10">The sequence shown here is derived from an EMBL/GenBank/DDBJ whole genome shotgun (WGS) entry which is preliminary data.</text>
</comment>
<name>A0ABY2YUR1_9LACO</name>
<keyword evidence="5 9" id="KW-0812">Transmembrane</keyword>
<dbReference type="InterPro" id="IPR003784">
    <property type="entry name" value="BioY"/>
</dbReference>
<evidence type="ECO:0000256" key="9">
    <source>
        <dbReference type="SAM" id="Phobius"/>
    </source>
</evidence>
<dbReference type="PANTHER" id="PTHR34295:SF4">
    <property type="entry name" value="BIOTIN TRANSPORTER BIOY-RELATED"/>
    <property type="match status" value="1"/>
</dbReference>
<keyword evidence="11" id="KW-1185">Reference proteome</keyword>
<sequence length="180" mass="19677">MKTKDLTQIALMTALIIVLGMFPGIPILMIPVPIVLQNFGIMLSGILLGGKKGTIAVLIFMLLVMMGFPFLSGFRGGIAVFVSPTAGYLFAWMLTPMLIAFINRMIKHYINCKNNFGPLLISTLLTSVCFTYLIAILWLSIQSHVSLSAAFYANALFIPGDVLKAIIAVLLAQRLNKIIK</sequence>
<organism evidence="10 11">
    <name type="scientific">Apilactobacillus timberlakei</name>
    <dbReference type="NCBI Taxonomy" id="2008380"/>
    <lineage>
        <taxon>Bacteria</taxon>
        <taxon>Bacillati</taxon>
        <taxon>Bacillota</taxon>
        <taxon>Bacilli</taxon>
        <taxon>Lactobacillales</taxon>
        <taxon>Lactobacillaceae</taxon>
        <taxon>Apilactobacillus</taxon>
    </lineage>
</organism>
<keyword evidence="7 8" id="KW-0472">Membrane</keyword>
<evidence type="ECO:0000256" key="3">
    <source>
        <dbReference type="ARBA" id="ARBA00022448"/>
    </source>
</evidence>
<accession>A0ABY2YUR1</accession>
<feature type="transmembrane region" description="Helical" evidence="9">
    <location>
        <begin position="53"/>
        <end position="74"/>
    </location>
</feature>
<comment type="subcellular location">
    <subcellularLocation>
        <location evidence="1 8">Cell membrane</location>
        <topology evidence="1 8">Multi-pass membrane protein</topology>
    </subcellularLocation>
</comment>
<evidence type="ECO:0000313" key="10">
    <source>
        <dbReference type="EMBL" id="TPR16212.1"/>
    </source>
</evidence>
<evidence type="ECO:0000256" key="8">
    <source>
        <dbReference type="PIRNR" id="PIRNR016661"/>
    </source>
</evidence>
<feature type="transmembrane region" description="Helical" evidence="9">
    <location>
        <begin position="118"/>
        <end position="139"/>
    </location>
</feature>